<keyword evidence="1" id="KW-0812">Transmembrane</keyword>
<evidence type="ECO:0000313" key="2">
    <source>
        <dbReference type="EMBL" id="JAH78315.1"/>
    </source>
</evidence>
<accession>A0A0E9VLP8</accession>
<sequence length="62" mass="7054">MESRPVLTFKVSTSAVSVSNAITFVCINVSTTVFNMLFLYSNIQTPKRPFDTRYFTICSEHL</sequence>
<keyword evidence="1" id="KW-1133">Transmembrane helix</keyword>
<name>A0A0E9VLP8_ANGAN</name>
<keyword evidence="1" id="KW-0472">Membrane</keyword>
<evidence type="ECO:0000256" key="1">
    <source>
        <dbReference type="SAM" id="Phobius"/>
    </source>
</evidence>
<protein>
    <submittedName>
        <fullName evidence="2">Uncharacterized protein</fullName>
    </submittedName>
</protein>
<feature type="transmembrane region" description="Helical" evidence="1">
    <location>
        <begin position="20"/>
        <end position="40"/>
    </location>
</feature>
<organism evidence="2">
    <name type="scientific">Anguilla anguilla</name>
    <name type="common">European freshwater eel</name>
    <name type="synonym">Muraena anguilla</name>
    <dbReference type="NCBI Taxonomy" id="7936"/>
    <lineage>
        <taxon>Eukaryota</taxon>
        <taxon>Metazoa</taxon>
        <taxon>Chordata</taxon>
        <taxon>Craniata</taxon>
        <taxon>Vertebrata</taxon>
        <taxon>Euteleostomi</taxon>
        <taxon>Actinopterygii</taxon>
        <taxon>Neopterygii</taxon>
        <taxon>Teleostei</taxon>
        <taxon>Anguilliformes</taxon>
        <taxon>Anguillidae</taxon>
        <taxon>Anguilla</taxon>
    </lineage>
</organism>
<reference evidence="2" key="1">
    <citation type="submission" date="2014-11" db="EMBL/GenBank/DDBJ databases">
        <authorList>
            <person name="Amaro Gonzalez C."/>
        </authorList>
    </citation>
    <scope>NUCLEOTIDE SEQUENCE</scope>
</reference>
<reference evidence="2" key="2">
    <citation type="journal article" date="2015" name="Fish Shellfish Immunol.">
        <title>Early steps in the European eel (Anguilla anguilla)-Vibrio vulnificus interaction in the gills: Role of the RtxA13 toxin.</title>
        <authorList>
            <person name="Callol A."/>
            <person name="Pajuelo D."/>
            <person name="Ebbesson L."/>
            <person name="Teles M."/>
            <person name="MacKenzie S."/>
            <person name="Amaro C."/>
        </authorList>
    </citation>
    <scope>NUCLEOTIDE SEQUENCE</scope>
</reference>
<dbReference type="EMBL" id="GBXM01030262">
    <property type="protein sequence ID" value="JAH78315.1"/>
    <property type="molecule type" value="Transcribed_RNA"/>
</dbReference>
<dbReference type="AlphaFoldDB" id="A0A0E9VLP8"/>
<proteinExistence type="predicted"/>